<evidence type="ECO:0000313" key="3">
    <source>
        <dbReference type="Proteomes" id="UP000176864"/>
    </source>
</evidence>
<feature type="region of interest" description="Disordered" evidence="1">
    <location>
        <begin position="65"/>
        <end position="90"/>
    </location>
</feature>
<reference evidence="2 3" key="1">
    <citation type="journal article" date="2016" name="Nat. Commun.">
        <title>Thousands of microbial genomes shed light on interconnected biogeochemical processes in an aquifer system.</title>
        <authorList>
            <person name="Anantharaman K."/>
            <person name="Brown C.T."/>
            <person name="Hug L.A."/>
            <person name="Sharon I."/>
            <person name="Castelle C.J."/>
            <person name="Probst A.J."/>
            <person name="Thomas B.C."/>
            <person name="Singh A."/>
            <person name="Wilkins M.J."/>
            <person name="Karaoz U."/>
            <person name="Brodie E.L."/>
            <person name="Williams K.H."/>
            <person name="Hubbard S.S."/>
            <person name="Banfield J.F."/>
        </authorList>
    </citation>
    <scope>NUCLEOTIDE SEQUENCE [LARGE SCALE GENOMIC DNA]</scope>
</reference>
<evidence type="ECO:0000313" key="2">
    <source>
        <dbReference type="EMBL" id="OGE78828.1"/>
    </source>
</evidence>
<feature type="compositionally biased region" description="Pro residues" evidence="1">
    <location>
        <begin position="69"/>
        <end position="78"/>
    </location>
</feature>
<organism evidence="2 3">
    <name type="scientific">Candidatus Doudnabacteria bacterium RIFCSPHIGHO2_01_FULL_46_14</name>
    <dbReference type="NCBI Taxonomy" id="1817824"/>
    <lineage>
        <taxon>Bacteria</taxon>
        <taxon>Candidatus Doudnaibacteriota</taxon>
    </lineage>
</organism>
<accession>A0A1F5NMH7</accession>
<dbReference type="PANTHER" id="PTHR40084:SF1">
    <property type="entry name" value="PHOSPHOTRANSFERASE"/>
    <property type="match status" value="1"/>
</dbReference>
<dbReference type="InterPro" id="IPR016195">
    <property type="entry name" value="Pol/histidinol_Pase-like"/>
</dbReference>
<dbReference type="STRING" id="1817824.A2751_01380"/>
<proteinExistence type="predicted"/>
<protein>
    <recommendedName>
        <fullName evidence="4">DNA helicase UvrD</fullName>
    </recommendedName>
</protein>
<sequence>MRIISDIHIHSKYSRACSPDLIPENLEKWGKIKGVNLLGTGDFTHPLWRKELREKLEEAEQGLFRLRNSPPPSLPPQAHPKSEYALGGPRQGGGIKSGFPPLEGEGKGGVRFVLSSEVAVIYSQGAKKMRRVHYVLLLPSFAAVDRFVASLEKRGAKLASDGRPILGMNSVELLKYLLDADPNALMIPAHAWTPYFGIFGSKSGFDSIEECFGDYAKYIYAFETGLSSDPEMNWRVSHTDRYSIISASDAHSLPRIGREATVMDIPENELSYAEFLRILKEKDKNRFKFTVEYFPEEGKYHLDGHGPCKISFTPEQTKRAGGRCPKCGRLLVVGVVSRVNDLADRPEGFRPPNAIPQKHLVPLEEVLADCFGAGSKSKKIQDIYWKLIERAGSEFNVILDLPIEDLKKVAGQLVAEAVRRVRIEQVIKTPGYDGVYGIIKVFADGERAKFAKSPQNLLF</sequence>
<comment type="caution">
    <text evidence="2">The sequence shown here is derived from an EMBL/GenBank/DDBJ whole genome shotgun (WGS) entry which is preliminary data.</text>
</comment>
<dbReference type="PANTHER" id="PTHR40084">
    <property type="entry name" value="PHOSPHOHYDROLASE, PHP FAMILY"/>
    <property type="match status" value="1"/>
</dbReference>
<dbReference type="CDD" id="cd19067">
    <property type="entry name" value="PfuEndoQ-like"/>
    <property type="match status" value="1"/>
</dbReference>
<dbReference type="AlphaFoldDB" id="A0A1F5NMH7"/>
<evidence type="ECO:0008006" key="4">
    <source>
        <dbReference type="Google" id="ProtNLM"/>
    </source>
</evidence>
<dbReference type="Proteomes" id="UP000176864">
    <property type="component" value="Unassembled WGS sequence"/>
</dbReference>
<name>A0A1F5NMH7_9BACT</name>
<gene>
    <name evidence="2" type="ORF">A2751_01380</name>
</gene>
<dbReference type="EMBL" id="MFEK01000013">
    <property type="protein sequence ID" value="OGE78828.1"/>
    <property type="molecule type" value="Genomic_DNA"/>
</dbReference>
<dbReference type="SUPFAM" id="SSF89550">
    <property type="entry name" value="PHP domain-like"/>
    <property type="match status" value="1"/>
</dbReference>
<evidence type="ECO:0000256" key="1">
    <source>
        <dbReference type="SAM" id="MobiDB-lite"/>
    </source>
</evidence>